<proteinExistence type="predicted"/>
<dbReference type="OrthoDB" id="8447070at2"/>
<keyword evidence="3" id="KW-1185">Reference proteome</keyword>
<keyword evidence="1" id="KW-0732">Signal</keyword>
<evidence type="ECO:0008006" key="4">
    <source>
        <dbReference type="Google" id="ProtNLM"/>
    </source>
</evidence>
<dbReference type="SUPFAM" id="SSF51182">
    <property type="entry name" value="RmlC-like cupins"/>
    <property type="match status" value="1"/>
</dbReference>
<dbReference type="InterPro" id="IPR014710">
    <property type="entry name" value="RmlC-like_jellyroll"/>
</dbReference>
<protein>
    <recommendedName>
        <fullName evidence="4">Cupin 2 conserved barrel domain-containing protein</fullName>
    </recommendedName>
</protein>
<dbReference type="InterPro" id="IPR011051">
    <property type="entry name" value="RmlC_Cupin_sf"/>
</dbReference>
<dbReference type="Gene3D" id="2.60.120.10">
    <property type="entry name" value="Jelly Rolls"/>
    <property type="match status" value="1"/>
</dbReference>
<gene>
    <name evidence="2" type="ORF">BWR18_18335</name>
</gene>
<organism evidence="2 3">
    <name type="scientific">Tateyamaria omphalii</name>
    <dbReference type="NCBI Taxonomy" id="299262"/>
    <lineage>
        <taxon>Bacteria</taxon>
        <taxon>Pseudomonadati</taxon>
        <taxon>Pseudomonadota</taxon>
        <taxon>Alphaproteobacteria</taxon>
        <taxon>Rhodobacterales</taxon>
        <taxon>Roseobacteraceae</taxon>
        <taxon>Tateyamaria</taxon>
    </lineage>
</organism>
<dbReference type="EMBL" id="CP019312">
    <property type="protein sequence ID" value="APX13424.1"/>
    <property type="molecule type" value="Genomic_DNA"/>
</dbReference>
<evidence type="ECO:0000256" key="1">
    <source>
        <dbReference type="SAM" id="SignalP"/>
    </source>
</evidence>
<dbReference type="STRING" id="299262.BWR18_18335"/>
<sequence>MKRFVLTAAALLMASTAWAQDIEREEIRRAAVPGSDTMEVVVFRLTVPVGATIPLHTHPGDEHTVVVTDARAEAPNGNIVEFAVGTPLYFPEGQVHGGLTNVGAAPMVAITTFVVRKGEPLTVLAN</sequence>
<dbReference type="AlphaFoldDB" id="A0A1P8MZD5"/>
<dbReference type="Proteomes" id="UP000186336">
    <property type="component" value="Chromosome"/>
</dbReference>
<reference evidence="2 3" key="1">
    <citation type="submission" date="2017-01" db="EMBL/GenBank/DDBJ databases">
        <title>Complete genome of Tateyamaria omphalii DOK1-4 isolated from seawater in Dokdo.</title>
        <authorList>
            <person name="Kim J.H."/>
            <person name="Chi W.-J."/>
        </authorList>
    </citation>
    <scope>NUCLEOTIDE SEQUENCE [LARGE SCALE GENOMIC DNA]</scope>
    <source>
        <strain evidence="2 3">DOK1-4</strain>
    </source>
</reference>
<name>A0A1P8MZD5_9RHOB</name>
<accession>A0A1P8MZD5</accession>
<feature type="signal peptide" evidence="1">
    <location>
        <begin position="1"/>
        <end position="19"/>
    </location>
</feature>
<evidence type="ECO:0000313" key="3">
    <source>
        <dbReference type="Proteomes" id="UP000186336"/>
    </source>
</evidence>
<evidence type="ECO:0000313" key="2">
    <source>
        <dbReference type="EMBL" id="APX13424.1"/>
    </source>
</evidence>
<dbReference type="RefSeq" id="WP_076629858.1">
    <property type="nucleotide sequence ID" value="NZ_CP019312.1"/>
</dbReference>
<dbReference type="KEGG" id="tom:BWR18_18335"/>
<feature type="chain" id="PRO_5013337901" description="Cupin 2 conserved barrel domain-containing protein" evidence="1">
    <location>
        <begin position="20"/>
        <end position="126"/>
    </location>
</feature>